<feature type="transmembrane region" description="Helical" evidence="1">
    <location>
        <begin position="93"/>
        <end position="114"/>
    </location>
</feature>
<dbReference type="RefSeq" id="WP_207087179.1">
    <property type="nucleotide sequence ID" value="NZ_JAFLQW010000158.1"/>
</dbReference>
<dbReference type="EMBL" id="JAFLQW010000158">
    <property type="protein sequence ID" value="MBO0348634.1"/>
    <property type="molecule type" value="Genomic_DNA"/>
</dbReference>
<keyword evidence="1" id="KW-0812">Transmembrane</keyword>
<name>A0ABS3FNE4_9CYAN</name>
<keyword evidence="1" id="KW-1133">Transmembrane helix</keyword>
<proteinExistence type="predicted"/>
<keyword evidence="1" id="KW-0472">Membrane</keyword>
<feature type="transmembrane region" description="Helical" evidence="1">
    <location>
        <begin position="126"/>
        <end position="146"/>
    </location>
</feature>
<organism evidence="2 3">
    <name type="scientific">Phormidium pseudopriestleyi FRX01</name>
    <dbReference type="NCBI Taxonomy" id="1759528"/>
    <lineage>
        <taxon>Bacteria</taxon>
        <taxon>Bacillati</taxon>
        <taxon>Cyanobacteriota</taxon>
        <taxon>Cyanophyceae</taxon>
        <taxon>Oscillatoriophycideae</taxon>
        <taxon>Oscillatoriales</taxon>
        <taxon>Oscillatoriaceae</taxon>
        <taxon>Phormidium</taxon>
    </lineage>
</organism>
<sequence>MDWQPEQIPENTPETLEFAEPEALLRLELVPVRQISLDLEVLEDGNLPVAIGDISVPSSQADAAEIQMPLMEQIKQELQDVGDEDLEPARIQVGLLFVGVSALLLMSLLLYITAMHPGLTVKQQMLRYWSEYVGFVGLGVAGLMMLGRSAMRSPDISEEGDR</sequence>
<dbReference type="Proteomes" id="UP000664844">
    <property type="component" value="Unassembled WGS sequence"/>
</dbReference>
<protein>
    <submittedName>
        <fullName evidence="2">Uncharacterized protein</fullName>
    </submittedName>
</protein>
<accession>A0ABS3FNE4</accession>
<evidence type="ECO:0000313" key="3">
    <source>
        <dbReference type="Proteomes" id="UP000664844"/>
    </source>
</evidence>
<keyword evidence="3" id="KW-1185">Reference proteome</keyword>
<evidence type="ECO:0000313" key="2">
    <source>
        <dbReference type="EMBL" id="MBO0348634.1"/>
    </source>
</evidence>
<reference evidence="2 3" key="1">
    <citation type="submission" date="2021-03" db="EMBL/GenBank/DDBJ databases">
        <title>Metabolic Capacity of the Antarctic Cyanobacterium Phormidium pseudopriestleyi that Sustains Oxygenic Photosynthesis in the Presence of Hydrogen Sulfide.</title>
        <authorList>
            <person name="Lumian J.E."/>
            <person name="Jungblut A.D."/>
            <person name="Dillon M.L."/>
            <person name="Hawes I."/>
            <person name="Doran P.T."/>
            <person name="Mackey T.J."/>
            <person name="Dick G.J."/>
            <person name="Grettenberger C.L."/>
            <person name="Sumner D.Y."/>
        </authorList>
    </citation>
    <scope>NUCLEOTIDE SEQUENCE [LARGE SCALE GENOMIC DNA]</scope>
    <source>
        <strain evidence="2 3">FRX01</strain>
    </source>
</reference>
<gene>
    <name evidence="2" type="ORF">J0895_05855</name>
</gene>
<comment type="caution">
    <text evidence="2">The sequence shown here is derived from an EMBL/GenBank/DDBJ whole genome shotgun (WGS) entry which is preliminary data.</text>
</comment>
<evidence type="ECO:0000256" key="1">
    <source>
        <dbReference type="SAM" id="Phobius"/>
    </source>
</evidence>